<dbReference type="EMBL" id="LT629742">
    <property type="protein sequence ID" value="SDS86012.1"/>
    <property type="molecule type" value="Genomic_DNA"/>
</dbReference>
<dbReference type="AlphaFoldDB" id="A0A1H1VMI9"/>
<dbReference type="Gene3D" id="3.90.960.10">
    <property type="entry name" value="YbaK/aminoacyl-tRNA synthetase-associated domain"/>
    <property type="match status" value="1"/>
</dbReference>
<dbReference type="CDD" id="cd04332">
    <property type="entry name" value="YbaK_like"/>
    <property type="match status" value="1"/>
</dbReference>
<accession>A0A1H1VMI9</accession>
<dbReference type="STRING" id="412690.SAMN04489834_2307"/>
<dbReference type="OrthoDB" id="9796920at2"/>
<evidence type="ECO:0000259" key="1">
    <source>
        <dbReference type="Pfam" id="PF04073"/>
    </source>
</evidence>
<proteinExistence type="predicted"/>
<dbReference type="PANTHER" id="PTHR30411">
    <property type="entry name" value="CYTOPLASMIC PROTEIN"/>
    <property type="match status" value="1"/>
</dbReference>
<dbReference type="RefSeq" id="WP_083364168.1">
    <property type="nucleotide sequence ID" value="NZ_LT629742.1"/>
</dbReference>
<dbReference type="Proteomes" id="UP000181956">
    <property type="component" value="Chromosome I"/>
</dbReference>
<dbReference type="GO" id="GO:0002161">
    <property type="term" value="F:aminoacyl-tRNA deacylase activity"/>
    <property type="evidence" value="ECO:0007669"/>
    <property type="project" value="InterPro"/>
</dbReference>
<keyword evidence="3" id="KW-1185">Reference proteome</keyword>
<protein>
    <submittedName>
        <fullName evidence="2">Cys-tRNA(Pro) deacylase</fullName>
    </submittedName>
</protein>
<sequence>MTTSSSAEPAGTESAGTDRVLADAAARGLDVDIITRPAAGSLAEAAQLLGIEQSGIVKTLVVKRADGSFLFALVPGGRKISWPKLRALVGVNKLQLPDAGQALEATGYERGTITPLGSSTEWPVYADAGITGQRVAMGAGAHGFSAFVDADALVAAFDAVVADISEPE</sequence>
<gene>
    <name evidence="2" type="ORF">SAMN04489834_2307</name>
</gene>
<name>A0A1H1VMI9_9MICO</name>
<feature type="domain" description="YbaK/aminoacyl-tRNA synthetase-associated" evidence="1">
    <location>
        <begin position="37"/>
        <end position="153"/>
    </location>
</feature>
<dbReference type="SUPFAM" id="SSF55826">
    <property type="entry name" value="YbaK/ProRS associated domain"/>
    <property type="match status" value="1"/>
</dbReference>
<dbReference type="InterPro" id="IPR036754">
    <property type="entry name" value="YbaK/aa-tRNA-synt-asso_dom_sf"/>
</dbReference>
<dbReference type="InterPro" id="IPR007214">
    <property type="entry name" value="YbaK/aa-tRNA-synth-assoc-dom"/>
</dbReference>
<reference evidence="3" key="1">
    <citation type="submission" date="2016-10" db="EMBL/GenBank/DDBJ databases">
        <authorList>
            <person name="Varghese N."/>
            <person name="Submissions S."/>
        </authorList>
    </citation>
    <scope>NUCLEOTIDE SEQUENCE [LARGE SCALE GENOMIC DNA]</scope>
    <source>
        <strain evidence="3">DSM 21772</strain>
    </source>
</reference>
<dbReference type="PANTHER" id="PTHR30411:SF1">
    <property type="entry name" value="CYTOPLASMIC PROTEIN"/>
    <property type="match status" value="1"/>
</dbReference>
<evidence type="ECO:0000313" key="2">
    <source>
        <dbReference type="EMBL" id="SDS86012.1"/>
    </source>
</evidence>
<evidence type="ECO:0000313" key="3">
    <source>
        <dbReference type="Proteomes" id="UP000181956"/>
    </source>
</evidence>
<organism evidence="2 3">
    <name type="scientific">Microterricola viridarii</name>
    <dbReference type="NCBI Taxonomy" id="412690"/>
    <lineage>
        <taxon>Bacteria</taxon>
        <taxon>Bacillati</taxon>
        <taxon>Actinomycetota</taxon>
        <taxon>Actinomycetes</taxon>
        <taxon>Micrococcales</taxon>
        <taxon>Microbacteriaceae</taxon>
        <taxon>Microterricola</taxon>
    </lineage>
</organism>
<dbReference type="Pfam" id="PF04073">
    <property type="entry name" value="tRNA_edit"/>
    <property type="match status" value="1"/>
</dbReference>